<accession>A0A8S5MVT4</accession>
<reference evidence="1" key="1">
    <citation type="journal article" date="2021" name="Proc. Natl. Acad. Sci. U.S.A.">
        <title>A Catalog of Tens of Thousands of Viruses from Human Metagenomes Reveals Hidden Associations with Chronic Diseases.</title>
        <authorList>
            <person name="Tisza M.J."/>
            <person name="Buck C.B."/>
        </authorList>
    </citation>
    <scope>NUCLEOTIDE SEQUENCE</scope>
    <source>
        <strain evidence="1">CtsBB38</strain>
    </source>
</reference>
<name>A0A8S5MVT4_9CAUD</name>
<organism evidence="1">
    <name type="scientific">Siphoviridae sp. ctsBB38</name>
    <dbReference type="NCBI Taxonomy" id="2826482"/>
    <lineage>
        <taxon>Viruses</taxon>
        <taxon>Duplodnaviria</taxon>
        <taxon>Heunggongvirae</taxon>
        <taxon>Uroviricota</taxon>
        <taxon>Caudoviricetes</taxon>
    </lineage>
</organism>
<evidence type="ECO:0000313" key="1">
    <source>
        <dbReference type="EMBL" id="DAD86457.1"/>
    </source>
</evidence>
<protein>
    <submittedName>
        <fullName evidence="1">Uncharacterized protein</fullName>
    </submittedName>
</protein>
<proteinExistence type="predicted"/>
<dbReference type="EMBL" id="BK014999">
    <property type="protein sequence ID" value="DAD86457.1"/>
    <property type="molecule type" value="Genomic_DNA"/>
</dbReference>
<sequence length="58" mass="6951">MREKLQNYLDKFEQYFPLMEVEGLTEQEIIDIIDRCIQSGKTYGEIFYTDGKNKNIIK</sequence>